<organism evidence="1 2">
    <name type="scientific">Fructilactobacillus cliffordii</name>
    <dbReference type="NCBI Taxonomy" id="2940299"/>
    <lineage>
        <taxon>Bacteria</taxon>
        <taxon>Bacillati</taxon>
        <taxon>Bacillota</taxon>
        <taxon>Bacilli</taxon>
        <taxon>Lactobacillales</taxon>
        <taxon>Lactobacillaceae</taxon>
        <taxon>Fructilactobacillus</taxon>
    </lineage>
</organism>
<reference evidence="1" key="1">
    <citation type="submission" date="2022-05" db="EMBL/GenBank/DDBJ databases">
        <authorList>
            <person name="Oliphant S.A."/>
            <person name="Watson-Haigh N.S."/>
            <person name="Sumby K.M."/>
            <person name="Gardner J.M."/>
            <person name="Jiranek V."/>
        </authorList>
    </citation>
    <scope>NUCLEOTIDE SEQUENCE</scope>
    <source>
        <strain evidence="1">KI4_B1</strain>
    </source>
</reference>
<dbReference type="Proteomes" id="UP001055911">
    <property type="component" value="Chromosome"/>
</dbReference>
<name>A0A9Q9E2U0_9LACO</name>
<gene>
    <name evidence="1" type="ORF">M3M40_06340</name>
</gene>
<dbReference type="InterPro" id="IPR018721">
    <property type="entry name" value="DUF2252"/>
</dbReference>
<dbReference type="EMBL" id="CP097119">
    <property type="protein sequence ID" value="USS89092.1"/>
    <property type="molecule type" value="Genomic_DNA"/>
</dbReference>
<accession>A0A9Q9E2U0</accession>
<protein>
    <submittedName>
        <fullName evidence="1">DUF2252 domain-containing protein</fullName>
    </submittedName>
</protein>
<proteinExistence type="predicted"/>
<keyword evidence="2" id="KW-1185">Reference proteome</keyword>
<dbReference type="RefSeq" id="WP_252766609.1">
    <property type="nucleotide sequence ID" value="NZ_CP097117.1"/>
</dbReference>
<dbReference type="AlphaFoldDB" id="A0A9Q9E2U0"/>
<evidence type="ECO:0000313" key="2">
    <source>
        <dbReference type="Proteomes" id="UP001055911"/>
    </source>
</evidence>
<evidence type="ECO:0000313" key="1">
    <source>
        <dbReference type="EMBL" id="USS89092.1"/>
    </source>
</evidence>
<dbReference type="PANTHER" id="PTHR39441">
    <property type="entry name" value="DUF2252 DOMAIN-CONTAINING PROTEIN"/>
    <property type="match status" value="1"/>
</dbReference>
<sequence>MSKDKKSKKINQKSLVPYEFNQMDITTKTSTELIAEGQRLGLDQEYGRIADYKPHKRDVEKIMDVRNSLLYKKLLNLKRERMSESAFAFFRGTVDIMNHDLDLNSNSGIKTLIGGDAHIGNFGYYGSAEGQLLFDMNDFDESHIGYWDYDVKRLLVSALLVAKQQGFDIKKDVNPFLHKVMKTYIRSLIHLNQLPAMERFIAPNTLENIASAFNVVHDDRDKFDKSFTKIVSKTVKKAVRSNSDYAVQKYTEVVDGKRHFIENDPVTKHVGAKTYERLVNGYYDYRHHARSDVHQFLSEFHIVDIVRHSVGVGSVGTLCYLLLLENSNGDYLVLQIKQALPIYQNAEIYFNKHHSSGEEIVKCQRILQSSSDRFLGYFDTKNYSFYVRQFKDMKGSVKLNKLDWPAYRDYVSVCMNLLARAHSRSSTFPMVIGYLQSQTWMDRAFVNFANQYVKQVELDYQTFIKGEKDGK</sequence>
<dbReference type="Pfam" id="PF10009">
    <property type="entry name" value="DUF2252"/>
    <property type="match status" value="1"/>
</dbReference>
<dbReference type="PANTHER" id="PTHR39441:SF1">
    <property type="entry name" value="DUF2252 DOMAIN-CONTAINING PROTEIN"/>
    <property type="match status" value="1"/>
</dbReference>